<proteinExistence type="predicted"/>
<dbReference type="PANTHER" id="PTHR31569">
    <property type="entry name" value="SWIM-TYPE DOMAIN-CONTAINING PROTEIN"/>
    <property type="match status" value="1"/>
</dbReference>
<dbReference type="InterPro" id="IPR048324">
    <property type="entry name" value="ZSWIM1-3_RNaseH-like"/>
</dbReference>
<evidence type="ECO:0000313" key="4">
    <source>
        <dbReference type="EMBL" id="KAE8971674.1"/>
    </source>
</evidence>
<accession>A0A6A3HTI9</accession>
<feature type="compositionally biased region" description="Polar residues" evidence="2">
    <location>
        <begin position="953"/>
        <end position="962"/>
    </location>
</feature>
<evidence type="ECO:0000313" key="5">
    <source>
        <dbReference type="Proteomes" id="UP000429607"/>
    </source>
</evidence>
<dbReference type="AlphaFoldDB" id="A0A6A3HTI9"/>
<feature type="compositionally biased region" description="Pro residues" evidence="2">
    <location>
        <begin position="43"/>
        <end position="59"/>
    </location>
</feature>
<sequence length="962" mass="106662">MKAPKPGVPALSLREGPVAAAPTKFAASASTSAPTPTSNLPKAPAPAKTPPKPAASPEPPKTEETQDPSKAQAETQDPPEPEVTEDQSVVKAAKAPPEQEEKQGPSAGDPPGGNPSKAETMDEKQAPVAPSLTLEVAVSSPKPTPSRGMFSPHAPVESSGDFSDEKGETPTQMTNLFADLPVDEAPIELPECYLLLDEKRPRERRSGTSDIRSNIAEAHVDVPNHADAIPRLGYRSWSQVMLALEYYAALKGFRYRIRSSQPIARCPRSDGLQIPDASEFGFKNFRCIHGVMQASRDGGVRESKVNFTDCRALFDAVVTRVDTKEKQMVWCILIKNEWGMHNHHADKGKRVRGINDVPADGPVADHIAALADAGAGSKQIASYATSELGQTVSSQVIRNVLRRMHGNSSAAERLKNLLHELKQVDGSEVLVRQDDLEITCGIVIQTRVQKLACEQWGENLTLNFTHGTNNLGYHLGSFVATGPTGRGIPVLDFLALNETADIMTEIFEFFKRTNPTTWENIQTFVIDKHFVEWKVLERCFPDMKVLLCQFHALTYWKRLLGRKFGLKPAERDVVQRCFANMMCSKTEASYLKWYEELSAFAKMAILLIESNWNLLKRLLGKKTSIDRMVASLLAHQEGVINQVLFEVHRHGLSSRPPHTVPAFLRRVSAVMSDYVLKRVRRQWELFVVSKSNTTCEKMEDCKWNVYSKTRAFTCDDIAWTCTCGFYTSQQLPCPHLMFVAREGHGFDELPPIALDTRWNMVTAGSLTDQIAKGVADIAPVLDNVKLRKSRNVNASSNVMPDSLPIYSRSTSQVAFVQLERTERSAHIVLTHAEKYNIARSVFDPVLEGLARLGSSNFYKQIQLWEGVITKFMADNGAPPGDELNEETEETRTYSDSDCTLELDDDFFDLTDMLVLDDDAMTYEVPSVEKQLTQPTTLPSATLQASATFGRRQSAATPRSMPS</sequence>
<dbReference type="Pfam" id="PF21056">
    <property type="entry name" value="ZSWIM1-3_RNaseH-like"/>
    <property type="match status" value="1"/>
</dbReference>
<feature type="compositionally biased region" description="Low complexity" evidence="2">
    <location>
        <begin position="22"/>
        <end position="42"/>
    </location>
</feature>
<organism evidence="4 5">
    <name type="scientific">Phytophthora rubi</name>
    <dbReference type="NCBI Taxonomy" id="129364"/>
    <lineage>
        <taxon>Eukaryota</taxon>
        <taxon>Sar</taxon>
        <taxon>Stramenopiles</taxon>
        <taxon>Oomycota</taxon>
        <taxon>Peronosporomycetes</taxon>
        <taxon>Peronosporales</taxon>
        <taxon>Peronosporaceae</taxon>
        <taxon>Phytophthora</taxon>
    </lineage>
</organism>
<keyword evidence="1" id="KW-0862">Zinc</keyword>
<feature type="region of interest" description="Disordered" evidence="2">
    <location>
        <begin position="22"/>
        <end position="170"/>
    </location>
</feature>
<evidence type="ECO:0000256" key="1">
    <source>
        <dbReference type="PROSITE-ProRule" id="PRU00325"/>
    </source>
</evidence>
<comment type="caution">
    <text evidence="4">The sequence shown here is derived from an EMBL/GenBank/DDBJ whole genome shotgun (WGS) entry which is preliminary data.</text>
</comment>
<dbReference type="PANTHER" id="PTHR31569:SF4">
    <property type="entry name" value="SWIM-TYPE DOMAIN-CONTAINING PROTEIN"/>
    <property type="match status" value="1"/>
</dbReference>
<dbReference type="EMBL" id="QXFV01004107">
    <property type="protein sequence ID" value="KAE8971674.1"/>
    <property type="molecule type" value="Genomic_DNA"/>
</dbReference>
<gene>
    <name evidence="4" type="ORF">PR001_g26821</name>
</gene>
<feature type="region of interest" description="Disordered" evidence="2">
    <location>
        <begin position="875"/>
        <end position="895"/>
    </location>
</feature>
<dbReference type="GO" id="GO:0008270">
    <property type="term" value="F:zinc ion binding"/>
    <property type="evidence" value="ECO:0007669"/>
    <property type="project" value="UniProtKB-KW"/>
</dbReference>
<name>A0A6A3HTI9_9STRA</name>
<feature type="region of interest" description="Disordered" evidence="2">
    <location>
        <begin position="931"/>
        <end position="962"/>
    </location>
</feature>
<reference evidence="4 5" key="1">
    <citation type="submission" date="2018-09" db="EMBL/GenBank/DDBJ databases">
        <title>Genomic investigation of the strawberry pathogen Phytophthora fragariae indicates pathogenicity is determined by transcriptional variation in three key races.</title>
        <authorList>
            <person name="Adams T.M."/>
            <person name="Armitage A.D."/>
            <person name="Sobczyk M.K."/>
            <person name="Bates H.J."/>
            <person name="Dunwell J.M."/>
            <person name="Nellist C.F."/>
            <person name="Harrison R.J."/>
        </authorList>
    </citation>
    <scope>NUCLEOTIDE SEQUENCE [LARGE SCALE GENOMIC DNA]</scope>
    <source>
        <strain evidence="4 5">SCRP249</strain>
    </source>
</reference>
<dbReference type="Proteomes" id="UP000429607">
    <property type="component" value="Unassembled WGS sequence"/>
</dbReference>
<dbReference type="InterPro" id="IPR007527">
    <property type="entry name" value="Znf_SWIM"/>
</dbReference>
<dbReference type="InterPro" id="IPR052579">
    <property type="entry name" value="Zinc_finger_SWIM"/>
</dbReference>
<evidence type="ECO:0000259" key="3">
    <source>
        <dbReference type="PROSITE" id="PS50966"/>
    </source>
</evidence>
<feature type="domain" description="SWIM-type" evidence="3">
    <location>
        <begin position="706"/>
        <end position="744"/>
    </location>
</feature>
<feature type="compositionally biased region" description="Polar residues" evidence="2">
    <location>
        <begin position="931"/>
        <end position="946"/>
    </location>
</feature>
<keyword evidence="1" id="KW-0863">Zinc-finger</keyword>
<dbReference type="PROSITE" id="PS50966">
    <property type="entry name" value="ZF_SWIM"/>
    <property type="match status" value="1"/>
</dbReference>
<keyword evidence="1" id="KW-0479">Metal-binding</keyword>
<protein>
    <recommendedName>
        <fullName evidence="3">SWIM-type domain-containing protein</fullName>
    </recommendedName>
</protein>
<evidence type="ECO:0000256" key="2">
    <source>
        <dbReference type="SAM" id="MobiDB-lite"/>
    </source>
</evidence>